<proteinExistence type="predicted"/>
<sequence length="59" mass="6480">MGSSPATGFLYGGVAQYTFKGKKDIDRYSSFNVGATYTTNKQVLVNIKNNLLLNDNKIC</sequence>
<accession>A0ABW7MM21</accession>
<comment type="caution">
    <text evidence="1">The sequence shown here is derived from an EMBL/GenBank/DDBJ whole genome shotgun (WGS) entry which is preliminary data.</text>
</comment>
<evidence type="ECO:0000313" key="1">
    <source>
        <dbReference type="EMBL" id="MFH6767866.1"/>
    </source>
</evidence>
<dbReference type="Proteomes" id="UP001610104">
    <property type="component" value="Unassembled WGS sequence"/>
</dbReference>
<reference evidence="1 2" key="1">
    <citation type="submission" date="2024-02" db="EMBL/GenBank/DDBJ databases">
        <title>A Gaetbulibacter species isolated from tidal flats and genomic insights of their niches.</title>
        <authorList>
            <person name="Ye Y."/>
        </authorList>
    </citation>
    <scope>NUCLEOTIDE SEQUENCE [LARGE SCALE GENOMIC DNA]</scope>
    <source>
        <strain evidence="1 2">KEM-8</strain>
    </source>
</reference>
<evidence type="ECO:0000313" key="2">
    <source>
        <dbReference type="Proteomes" id="UP001610104"/>
    </source>
</evidence>
<gene>
    <name evidence="1" type="ORF">V8G56_03880</name>
</gene>
<dbReference type="RefSeq" id="WP_395437146.1">
    <property type="nucleotide sequence ID" value="NZ_JBAWKC010000001.1"/>
</dbReference>
<keyword evidence="2" id="KW-1185">Reference proteome</keyword>
<organism evidence="1 2">
    <name type="scientific">Gaetbulibacter aquiaggeris</name>
    <dbReference type="NCBI Taxonomy" id="1735373"/>
    <lineage>
        <taxon>Bacteria</taxon>
        <taxon>Pseudomonadati</taxon>
        <taxon>Bacteroidota</taxon>
        <taxon>Flavobacteriia</taxon>
        <taxon>Flavobacteriales</taxon>
        <taxon>Flavobacteriaceae</taxon>
        <taxon>Gaetbulibacter</taxon>
    </lineage>
</organism>
<dbReference type="EMBL" id="JBAWKC010000001">
    <property type="protein sequence ID" value="MFH6767866.1"/>
    <property type="molecule type" value="Genomic_DNA"/>
</dbReference>
<protein>
    <submittedName>
        <fullName evidence="1">Uncharacterized protein</fullName>
    </submittedName>
</protein>
<name>A0ABW7MM21_9FLAO</name>